<keyword evidence="6 11" id="KW-0378">Hydrolase</keyword>
<dbReference type="EC" id="3.4.21.107" evidence="11"/>
<dbReference type="RefSeq" id="WP_081955528.1">
    <property type="nucleotide sequence ID" value="NZ_FZML01000005.1"/>
</dbReference>
<evidence type="ECO:0000256" key="9">
    <source>
        <dbReference type="PIRSR" id="PIRSR611782-2"/>
    </source>
</evidence>
<evidence type="ECO:0000256" key="1">
    <source>
        <dbReference type="ARBA" id="ARBA00004418"/>
    </source>
</evidence>
<keyword evidence="5" id="KW-0574">Periplasm</keyword>
<evidence type="ECO:0000256" key="2">
    <source>
        <dbReference type="ARBA" id="ARBA00022670"/>
    </source>
</evidence>
<dbReference type="Proteomes" id="UP000255139">
    <property type="component" value="Unassembled WGS sequence"/>
</dbReference>
<feature type="binding site" evidence="9">
    <location>
        <begin position="231"/>
        <end position="233"/>
    </location>
    <ligand>
        <name>substrate</name>
    </ligand>
</feature>
<comment type="subcellular location">
    <subcellularLocation>
        <location evidence="1">Periplasm</location>
    </subcellularLocation>
</comment>
<dbReference type="InterPro" id="IPR001940">
    <property type="entry name" value="Peptidase_S1C"/>
</dbReference>
<dbReference type="InterPro" id="IPR009003">
    <property type="entry name" value="Peptidase_S1_PA"/>
</dbReference>
<sequence>MNKDSLFPIKCCIEKPLKSTKASKILASIVFGLSLSCAFAISDAPPFTRISPVGNPNAIYSYNDAIKNATKAVVNITTEKKVSGGQSPFNDPFFQQFFGDVIPKDNLRGGIGSGVILTNDGYIVTNSHVINGADKITVSIPGDSKKYNAKLIGEDTQSDIAVIKIDKRNLPTLQFADSTKYAVGDVVFAIGNPFGVGESVTQGIISALNKHGFGISAYENFIQTDASINPGNSGGALIDSRGALIGMNTAIISRTGGNHGIGFAIPSQMVKNVAAELIKSGKVRRGFIGVSIKDVDQEISSIYKDSNGALVVGMQANSPAQKAGLAVWDLIVAVDGKPIKNASELRNTIGSMPPNKQVTLTVLRNNTNGNQSTLETKQIQMRLAEQPQESTRIAQETPTKDKGSVLSGLRVENLTDQIRRAWRVPNDINGVLITDVDSNSKAESLGFEKGDIIAQIEDTPIKNTTDFQMAMQNHKDKPKRVLIYNMTKKEVKAIMMN</sequence>
<dbReference type="EMBL" id="UGJE01000002">
    <property type="protein sequence ID" value="STQ85920.1"/>
    <property type="molecule type" value="Genomic_DNA"/>
</dbReference>
<evidence type="ECO:0000256" key="4">
    <source>
        <dbReference type="ARBA" id="ARBA00022737"/>
    </source>
</evidence>
<feature type="active site" description="Charge relay system" evidence="8">
    <location>
        <position position="233"/>
    </location>
</feature>
<feature type="binding site" evidence="9">
    <location>
        <position position="128"/>
    </location>
    <ligand>
        <name>substrate</name>
    </ligand>
</feature>
<protein>
    <submittedName>
        <fullName evidence="12">Do family serine endopeptidase</fullName>
    </submittedName>
    <submittedName>
        <fullName evidence="11">Protease DO</fullName>
        <ecNumber evidence="11">3.4.21.107</ecNumber>
    </submittedName>
</protein>
<dbReference type="Proteomes" id="UP000029922">
    <property type="component" value="Unassembled WGS sequence"/>
</dbReference>
<dbReference type="PANTHER" id="PTHR43343">
    <property type="entry name" value="PEPTIDASE S12"/>
    <property type="match status" value="1"/>
</dbReference>
<dbReference type="STRING" id="216.LS73_03135"/>
<reference evidence="11 14" key="2">
    <citation type="submission" date="2018-06" db="EMBL/GenBank/DDBJ databases">
        <authorList>
            <consortium name="Pathogen Informatics"/>
            <person name="Doyle S."/>
        </authorList>
    </citation>
    <scope>NUCLEOTIDE SEQUENCE [LARGE SCALE GENOMIC DNA]</scope>
    <source>
        <strain evidence="11 14">NCTC12714</strain>
    </source>
</reference>
<evidence type="ECO:0000256" key="5">
    <source>
        <dbReference type="ARBA" id="ARBA00022764"/>
    </source>
</evidence>
<evidence type="ECO:0000259" key="10">
    <source>
        <dbReference type="PROSITE" id="PS50106"/>
    </source>
</evidence>
<gene>
    <name evidence="11" type="primary">degP</name>
    <name evidence="12" type="ORF">LS73_001945</name>
    <name evidence="11" type="ORF">NCTC12714_00710</name>
</gene>
<evidence type="ECO:0000256" key="6">
    <source>
        <dbReference type="ARBA" id="ARBA00022801"/>
    </source>
</evidence>
<organism evidence="11 14">
    <name type="scientific">Helicobacter muridarum</name>
    <dbReference type="NCBI Taxonomy" id="216"/>
    <lineage>
        <taxon>Bacteria</taxon>
        <taxon>Pseudomonadati</taxon>
        <taxon>Campylobacterota</taxon>
        <taxon>Epsilonproteobacteria</taxon>
        <taxon>Campylobacterales</taxon>
        <taxon>Helicobacteraceae</taxon>
        <taxon>Helicobacter</taxon>
    </lineage>
</organism>
<dbReference type="InterPro" id="IPR001478">
    <property type="entry name" value="PDZ"/>
</dbReference>
<keyword evidence="2 11" id="KW-0645">Protease</keyword>
<dbReference type="PRINTS" id="PR00834">
    <property type="entry name" value="PROTEASES2C"/>
</dbReference>
<reference evidence="12 13" key="1">
    <citation type="journal article" date="2014" name="Genome Announc.">
        <title>Draft genome sequences of eight enterohepatic helicobacter species isolated from both laboratory and wild rodents.</title>
        <authorList>
            <person name="Sheh A."/>
            <person name="Shen Z."/>
            <person name="Fox J.G."/>
        </authorList>
    </citation>
    <scope>NUCLEOTIDE SEQUENCE [LARGE SCALE GENOMIC DNA]</scope>
    <source>
        <strain evidence="12 13">ST1</strain>
    </source>
</reference>
<keyword evidence="7" id="KW-0720">Serine protease</keyword>
<keyword evidence="14" id="KW-1185">Reference proteome</keyword>
<dbReference type="SMART" id="SM00228">
    <property type="entry name" value="PDZ"/>
    <property type="match status" value="2"/>
</dbReference>
<dbReference type="InterPro" id="IPR041489">
    <property type="entry name" value="PDZ_6"/>
</dbReference>
<dbReference type="InterPro" id="IPR011782">
    <property type="entry name" value="Pept_S1C_Do"/>
</dbReference>
<evidence type="ECO:0000256" key="3">
    <source>
        <dbReference type="ARBA" id="ARBA00022729"/>
    </source>
</evidence>
<dbReference type="InterPro" id="IPR051201">
    <property type="entry name" value="Chloro_Bact_Ser_Proteases"/>
</dbReference>
<accession>A0A377PTS0</accession>
<dbReference type="PANTHER" id="PTHR43343:SF3">
    <property type="entry name" value="PROTEASE DO-LIKE 8, CHLOROPLASTIC"/>
    <property type="match status" value="1"/>
</dbReference>
<dbReference type="OrthoDB" id="9758917at2"/>
<feature type="binding site" evidence="9">
    <location>
        <position position="79"/>
    </location>
    <ligand>
        <name>substrate</name>
    </ligand>
</feature>
<dbReference type="GO" id="GO:0006508">
    <property type="term" value="P:proteolysis"/>
    <property type="evidence" value="ECO:0007669"/>
    <property type="project" value="UniProtKB-KW"/>
</dbReference>
<dbReference type="Pfam" id="PF13180">
    <property type="entry name" value="PDZ_2"/>
    <property type="match status" value="1"/>
</dbReference>
<dbReference type="SUPFAM" id="SSF50156">
    <property type="entry name" value="PDZ domain-like"/>
    <property type="match status" value="2"/>
</dbReference>
<evidence type="ECO:0000256" key="7">
    <source>
        <dbReference type="ARBA" id="ARBA00022825"/>
    </source>
</evidence>
<dbReference type="EMBL" id="JRPD02000003">
    <property type="protein sequence ID" value="TLE01069.1"/>
    <property type="molecule type" value="Genomic_DNA"/>
</dbReference>
<dbReference type="AlphaFoldDB" id="A0A377PTS0"/>
<evidence type="ECO:0000313" key="12">
    <source>
        <dbReference type="EMBL" id="TLE01069.1"/>
    </source>
</evidence>
<dbReference type="Gene3D" id="2.30.42.60">
    <property type="match status" value="1"/>
</dbReference>
<dbReference type="Pfam" id="PF13365">
    <property type="entry name" value="Trypsin_2"/>
    <property type="match status" value="1"/>
</dbReference>
<feature type="binding site" evidence="9">
    <location>
        <position position="159"/>
    </location>
    <ligand>
        <name>substrate</name>
    </ligand>
</feature>
<evidence type="ECO:0000256" key="8">
    <source>
        <dbReference type="PIRSR" id="PIRSR611782-1"/>
    </source>
</evidence>
<dbReference type="NCBIfam" id="TIGR02037">
    <property type="entry name" value="degP_htrA_DO"/>
    <property type="match status" value="1"/>
</dbReference>
<evidence type="ECO:0000313" key="14">
    <source>
        <dbReference type="Proteomes" id="UP000255139"/>
    </source>
</evidence>
<feature type="active site" description="Charge relay system" evidence="8">
    <location>
        <position position="159"/>
    </location>
</feature>
<proteinExistence type="predicted"/>
<name>A0A377PTS0_9HELI</name>
<dbReference type="Pfam" id="PF17820">
    <property type="entry name" value="PDZ_6"/>
    <property type="match status" value="1"/>
</dbReference>
<evidence type="ECO:0000313" key="11">
    <source>
        <dbReference type="EMBL" id="STQ85920.1"/>
    </source>
</evidence>
<feature type="domain" description="PDZ" evidence="10">
    <location>
        <begin position="277"/>
        <end position="366"/>
    </location>
</feature>
<dbReference type="InterPro" id="IPR036034">
    <property type="entry name" value="PDZ_sf"/>
</dbReference>
<evidence type="ECO:0000313" key="13">
    <source>
        <dbReference type="Proteomes" id="UP000029922"/>
    </source>
</evidence>
<keyword evidence="3" id="KW-0732">Signal</keyword>
<dbReference type="GO" id="GO:0042597">
    <property type="term" value="C:periplasmic space"/>
    <property type="evidence" value="ECO:0007669"/>
    <property type="project" value="UniProtKB-SubCell"/>
</dbReference>
<feature type="active site" description="Charge relay system" evidence="8">
    <location>
        <position position="128"/>
    </location>
</feature>
<keyword evidence="4" id="KW-0677">Repeat</keyword>
<dbReference type="PROSITE" id="PS50106">
    <property type="entry name" value="PDZ"/>
    <property type="match status" value="1"/>
</dbReference>
<dbReference type="SUPFAM" id="SSF50494">
    <property type="entry name" value="Trypsin-like serine proteases"/>
    <property type="match status" value="1"/>
</dbReference>
<dbReference type="Gene3D" id="2.30.42.10">
    <property type="match status" value="1"/>
</dbReference>
<dbReference type="GO" id="GO:0004252">
    <property type="term" value="F:serine-type endopeptidase activity"/>
    <property type="evidence" value="ECO:0007669"/>
    <property type="project" value="InterPro"/>
</dbReference>
<dbReference type="Gene3D" id="2.40.10.120">
    <property type="match status" value="1"/>
</dbReference>